<feature type="signal peptide" evidence="1">
    <location>
        <begin position="1"/>
        <end position="17"/>
    </location>
</feature>
<keyword evidence="3" id="KW-1185">Reference proteome</keyword>
<evidence type="ECO:0000256" key="1">
    <source>
        <dbReference type="SAM" id="SignalP"/>
    </source>
</evidence>
<proteinExistence type="predicted"/>
<keyword evidence="1" id="KW-0732">Signal</keyword>
<accession>A0ABX3K4R9</accession>
<protein>
    <submittedName>
        <fullName evidence="2">Uncharacterized protein</fullName>
    </submittedName>
</protein>
<evidence type="ECO:0000313" key="3">
    <source>
        <dbReference type="Proteomes" id="UP000189410"/>
    </source>
</evidence>
<evidence type="ECO:0000313" key="2">
    <source>
        <dbReference type="EMBL" id="OOE78811.1"/>
    </source>
</evidence>
<reference evidence="2 3" key="1">
    <citation type="journal article" date="2017" name="Genome Announc.">
        <title>Draft Genome Sequences of Salinivibrio proteolyticus, Salinivibrio sharmensis, Salinivibrio siamensis, Salinivibrio costicola subsp. alcaliphilus, Salinivibrio costicola subsp. vallismortis, and 29 New Isolates Belonging to the Genus Salinivibrio.</title>
        <authorList>
            <person name="Lopez-Hermoso C."/>
            <person name="de la Haba R.R."/>
            <person name="Sanchez-Porro C."/>
            <person name="Bayliss S.C."/>
            <person name="Feil E.J."/>
            <person name="Ventosa A."/>
        </authorList>
    </citation>
    <scope>NUCLEOTIDE SEQUENCE [LARGE SCALE GENOMIC DNA]</scope>
    <source>
        <strain evidence="2 3">JCM 14472</strain>
    </source>
</reference>
<dbReference type="RefSeq" id="WP_077668799.1">
    <property type="nucleotide sequence ID" value="NZ_MUFB01000048.1"/>
</dbReference>
<comment type="caution">
    <text evidence="2">The sequence shown here is derived from an EMBL/GenBank/DDBJ whole genome shotgun (WGS) entry which is preliminary data.</text>
</comment>
<name>A0ABX3K4R9_9GAMM</name>
<dbReference type="Proteomes" id="UP000189410">
    <property type="component" value="Unassembled WGS sequence"/>
</dbReference>
<feature type="chain" id="PRO_5046129388" evidence="1">
    <location>
        <begin position="18"/>
        <end position="150"/>
    </location>
</feature>
<gene>
    <name evidence="2" type="ORF">BZG73_15735</name>
</gene>
<organism evidence="2 3">
    <name type="scientific">Salinivibrio siamensis</name>
    <dbReference type="NCBI Taxonomy" id="414286"/>
    <lineage>
        <taxon>Bacteria</taxon>
        <taxon>Pseudomonadati</taxon>
        <taxon>Pseudomonadota</taxon>
        <taxon>Gammaproteobacteria</taxon>
        <taxon>Vibrionales</taxon>
        <taxon>Vibrionaceae</taxon>
        <taxon>Salinivibrio</taxon>
    </lineage>
</organism>
<dbReference type="EMBL" id="MUFB01000048">
    <property type="protein sequence ID" value="OOE78811.1"/>
    <property type="molecule type" value="Genomic_DNA"/>
</dbReference>
<sequence>MKKLVLSAVLMATPVAATEISVLDDLKSTPLTAYQAGRNQLATLTGAINLFTKLEGKQELAFKLLEDKSTLGLEVSGIRPVKKVTKDECESLFTKLGALNVVPVLPTLIWPDLSPDQAKAVQNELFIQAKLIAKENHEFSITCKRSLAEI</sequence>